<feature type="domain" description="Glycosyltransferase 2-like" evidence="1">
    <location>
        <begin position="186"/>
        <end position="344"/>
    </location>
</feature>
<dbReference type="Pfam" id="PF00535">
    <property type="entry name" value="Glycos_transf_2"/>
    <property type="match status" value="2"/>
</dbReference>
<dbReference type="RefSeq" id="WP_009532608.1">
    <property type="nucleotide sequence ID" value="NZ_JH590862.1"/>
</dbReference>
<protein>
    <recommendedName>
        <fullName evidence="1">Glycosyltransferase 2-like domain-containing protein</fullName>
    </recommendedName>
</protein>
<gene>
    <name evidence="2" type="ORF">HMPREF9623_00775</name>
</gene>
<dbReference type="EMBL" id="AGEL01000006">
    <property type="protein sequence ID" value="EHO17176.1"/>
    <property type="molecule type" value="Genomic_DNA"/>
</dbReference>
<dbReference type="AlphaFoldDB" id="A0AA36Y5B1"/>
<evidence type="ECO:0000313" key="2">
    <source>
        <dbReference type="EMBL" id="EHO17176.1"/>
    </source>
</evidence>
<evidence type="ECO:0000259" key="1">
    <source>
        <dbReference type="Pfam" id="PF00535"/>
    </source>
</evidence>
<proteinExistence type="predicted"/>
<dbReference type="Gene3D" id="3.90.550.10">
    <property type="entry name" value="Spore Coat Polysaccharide Biosynthesis Protein SpsA, Chain A"/>
    <property type="match status" value="2"/>
</dbReference>
<organism evidence="2 3">
    <name type="scientific">Stomatobaculum longum</name>
    <dbReference type="NCBI Taxonomy" id="796942"/>
    <lineage>
        <taxon>Bacteria</taxon>
        <taxon>Bacillati</taxon>
        <taxon>Bacillota</taxon>
        <taxon>Clostridia</taxon>
        <taxon>Lachnospirales</taxon>
        <taxon>Lachnospiraceae</taxon>
        <taxon>Stomatobaculum</taxon>
    </lineage>
</organism>
<name>A0AA36Y5B1_9FIRM</name>
<dbReference type="InterPro" id="IPR001173">
    <property type="entry name" value="Glyco_trans_2-like"/>
</dbReference>
<accession>A0AA36Y5B1</accession>
<reference evidence="2 3" key="1">
    <citation type="submission" date="2011-10" db="EMBL/GenBank/DDBJ databases">
        <title>The Genome Sequence of Lachnospiraceae bacterium ACC2.</title>
        <authorList>
            <consortium name="The Broad Institute Genome Sequencing Platform"/>
            <person name="Earl A."/>
            <person name="Ward D."/>
            <person name="Feldgarden M."/>
            <person name="Gevers D."/>
            <person name="Sizova M."/>
            <person name="Hazen A."/>
            <person name="Epstein S."/>
            <person name="Young S.K."/>
            <person name="Zeng Q."/>
            <person name="Gargeya S."/>
            <person name="Fitzgerald M."/>
            <person name="Haas B."/>
            <person name="Abouelleil A."/>
            <person name="Alvarado L."/>
            <person name="Arachchi H.M."/>
            <person name="Berlin A."/>
            <person name="Brown A."/>
            <person name="Chapman S.B."/>
            <person name="Chen Z."/>
            <person name="Dunbar C."/>
            <person name="Freedman E."/>
            <person name="Gearin G."/>
            <person name="Goldberg J."/>
            <person name="Griggs A."/>
            <person name="Gujja S."/>
            <person name="Heiman D."/>
            <person name="Howarth C."/>
            <person name="Larson L."/>
            <person name="Lui A."/>
            <person name="MacDonald P.J.P."/>
            <person name="Montmayeur A."/>
            <person name="Murphy C."/>
            <person name="Neiman D."/>
            <person name="Pearson M."/>
            <person name="Priest M."/>
            <person name="Roberts A."/>
            <person name="Saif S."/>
            <person name="Shea T."/>
            <person name="Shenoy N."/>
            <person name="Sisk P."/>
            <person name="Stolte C."/>
            <person name="Sykes S."/>
            <person name="Wortman J."/>
            <person name="Nusbaum C."/>
            <person name="Birren B."/>
        </authorList>
    </citation>
    <scope>NUCLEOTIDE SEQUENCE [LARGE SCALE GENOMIC DNA]</scope>
    <source>
        <strain evidence="2 3">ACC2</strain>
    </source>
</reference>
<dbReference type="GO" id="GO:0016757">
    <property type="term" value="F:glycosyltransferase activity"/>
    <property type="evidence" value="ECO:0007669"/>
    <property type="project" value="UniProtKB-KW"/>
</dbReference>
<dbReference type="CDD" id="cd04186">
    <property type="entry name" value="GT_2_like_c"/>
    <property type="match status" value="1"/>
</dbReference>
<evidence type="ECO:0000313" key="3">
    <source>
        <dbReference type="Proteomes" id="UP000018466"/>
    </source>
</evidence>
<keyword evidence="3" id="KW-1185">Reference proteome</keyword>
<dbReference type="PANTHER" id="PTHR43179:SF7">
    <property type="entry name" value="RHAMNOSYLTRANSFERASE WBBL"/>
    <property type="match status" value="1"/>
</dbReference>
<dbReference type="GeneID" id="86940551"/>
<dbReference type="SUPFAM" id="SSF53448">
    <property type="entry name" value="Nucleotide-diphospho-sugar transferases"/>
    <property type="match status" value="2"/>
</dbReference>
<comment type="caution">
    <text evidence="2">The sequence shown here is derived from an EMBL/GenBank/DDBJ whole genome shotgun (WGS) entry which is preliminary data.</text>
</comment>
<sequence length="743" mass="85220">MKYRVDVVRIRENYITLNGWAIGRNPGSEATFSVEDEAHRALPFKLVRTRRDDVSQIYYHQASEKEYGFDIRFPYERGKIYYLVISVEGHKARIKYNEELIAKRSSVAHKRMEKIKDLCNMETVRVAFDYFRKHGLKKLFLKSKNKLQGIDSDYEYAEWYEKTRPTEAELQRQRETVFDGTAPLFSIVIPLFETPTVYLKALLDSLLAQTYAKFEVCLADGSRPGKDTEAVLRDYAARDSRIRYTVLGENRGIAGNTNAALALATGDFAVLCDHDDILLPEALFSFAEAIVKEPETDCLYSDEDKLDMDGGSLFDPHFKPDFNPDLLGSVNYICHLFAVRKSLLDTVGQFDAAYDGAQDYDFIFRVTEKARHIVHVPKVLYHWRCHMNSTASNPESKLYAFEAGARAIRAHYERVYPELKIKEVKKGVDYGIYHTIFELTGEPLVSVIIPNKDHREDLDKAVRSLLEKGTYKNLEFIVVENNSTDPETFAYYGAIQKELPQVKVVYYEGGFNFSKINNFGVRYAKGEYLLFMNNDVELMNPDTVRELIGYGQREDVGAVGCRLLYEDDTIQHAGVVIGFGGIAGHTFIGLHEVQNSYFHRALTAQDYSAVTAACLLTKKELFLSVGGFTEELAVAFNDIDYCLKVRAAGKLVVYNPYALLHHYESKSRGLEDTPEKVERFNREVARFMKRWPEILEKGDPYYNPNLTLRKSNFALRDLDKEKIGEPYHMPGIEKYLRELEEEA</sequence>
<dbReference type="CDD" id="cd04184">
    <property type="entry name" value="GT2_RfbC_Mx_like"/>
    <property type="match status" value="1"/>
</dbReference>
<dbReference type="PANTHER" id="PTHR43179">
    <property type="entry name" value="RHAMNOSYLTRANSFERASE WBBL"/>
    <property type="match status" value="1"/>
</dbReference>
<dbReference type="Proteomes" id="UP000018466">
    <property type="component" value="Unassembled WGS sequence"/>
</dbReference>
<feature type="domain" description="Glycosyltransferase 2-like" evidence="1">
    <location>
        <begin position="446"/>
        <end position="569"/>
    </location>
</feature>
<dbReference type="InterPro" id="IPR029044">
    <property type="entry name" value="Nucleotide-diphossugar_trans"/>
</dbReference>